<keyword evidence="2" id="KW-0808">Transferase</keyword>
<dbReference type="Pfam" id="PF01272">
    <property type="entry name" value="GreA_GreB"/>
    <property type="match status" value="1"/>
</dbReference>
<proteinExistence type="predicted"/>
<organism evidence="2 3">
    <name type="scientific">Flavobacterium chungbukense</name>
    <dbReference type="NCBI Taxonomy" id="877464"/>
    <lineage>
        <taxon>Bacteria</taxon>
        <taxon>Pseudomonadati</taxon>
        <taxon>Bacteroidota</taxon>
        <taxon>Flavobacteriia</taxon>
        <taxon>Flavobacteriales</taxon>
        <taxon>Flavobacteriaceae</taxon>
        <taxon>Flavobacterium</taxon>
    </lineage>
</organism>
<dbReference type="InterPro" id="IPR023459">
    <property type="entry name" value="Tscrpt_elong_fac_GreA/B_fam"/>
</dbReference>
<feature type="domain" description="Transcription elongation factor GreA/GreB C-terminal" evidence="1">
    <location>
        <begin position="60"/>
        <end position="133"/>
    </location>
</feature>
<protein>
    <submittedName>
        <fullName evidence="2">Nucleoside diphosphate kinase regulator</fullName>
    </submittedName>
</protein>
<keyword evidence="3" id="KW-1185">Reference proteome</keyword>
<dbReference type="GO" id="GO:0016301">
    <property type="term" value="F:kinase activity"/>
    <property type="evidence" value="ECO:0007669"/>
    <property type="project" value="UniProtKB-KW"/>
</dbReference>
<name>A0ABP7XU26_9FLAO</name>
<gene>
    <name evidence="2" type="primary">rnk</name>
    <name evidence="2" type="ORF">GCM10022250_11590</name>
</gene>
<comment type="caution">
    <text evidence="2">The sequence shown here is derived from an EMBL/GenBank/DDBJ whole genome shotgun (WGS) entry which is preliminary data.</text>
</comment>
<sequence length="140" mass="15714">MYNNKIQIDMKPIPTFCKSDYQFLRELILKSKNSTNTKEANQLSQELDRAVISKESELASSVIRINSFVTIEDVKANKQMKIQIVLPSAADVKQSKISILAPLSVAIIGFKENDQVDWELPTGIKTLKVVAVDNTEVHHS</sequence>
<evidence type="ECO:0000313" key="2">
    <source>
        <dbReference type="EMBL" id="GAA4125620.1"/>
    </source>
</evidence>
<accession>A0ABP7XU26</accession>
<dbReference type="RefSeq" id="WP_229352728.1">
    <property type="nucleotide sequence ID" value="NZ_BAABAO010000003.1"/>
</dbReference>
<evidence type="ECO:0000313" key="3">
    <source>
        <dbReference type="Proteomes" id="UP001501333"/>
    </source>
</evidence>
<dbReference type="InterPro" id="IPR001437">
    <property type="entry name" value="Tscrpt_elong_fac_GreA/B_C"/>
</dbReference>
<evidence type="ECO:0000259" key="1">
    <source>
        <dbReference type="Pfam" id="PF01272"/>
    </source>
</evidence>
<dbReference type="SUPFAM" id="SSF54534">
    <property type="entry name" value="FKBP-like"/>
    <property type="match status" value="1"/>
</dbReference>
<dbReference type="PANTHER" id="PTHR30437:SF5">
    <property type="entry name" value="REGULATOR OF NUCLEOSIDE DIPHOSPHATE KINASE"/>
    <property type="match status" value="1"/>
</dbReference>
<dbReference type="Proteomes" id="UP001501333">
    <property type="component" value="Unassembled WGS sequence"/>
</dbReference>
<keyword evidence="2" id="KW-0418">Kinase</keyword>
<dbReference type="InterPro" id="IPR036953">
    <property type="entry name" value="GreA/GreB_C_sf"/>
</dbReference>
<dbReference type="Gene3D" id="3.10.50.30">
    <property type="entry name" value="Transcription elongation factor, GreA/GreB, C-terminal domain"/>
    <property type="match status" value="1"/>
</dbReference>
<dbReference type="PANTHER" id="PTHR30437">
    <property type="entry name" value="TRANSCRIPTION ELONGATION FACTOR GREA"/>
    <property type="match status" value="1"/>
</dbReference>
<dbReference type="EMBL" id="BAABAO010000003">
    <property type="protein sequence ID" value="GAA4125620.1"/>
    <property type="molecule type" value="Genomic_DNA"/>
</dbReference>
<reference evidence="3" key="1">
    <citation type="journal article" date="2019" name="Int. J. Syst. Evol. Microbiol.">
        <title>The Global Catalogue of Microorganisms (GCM) 10K type strain sequencing project: providing services to taxonomists for standard genome sequencing and annotation.</title>
        <authorList>
            <consortium name="The Broad Institute Genomics Platform"/>
            <consortium name="The Broad Institute Genome Sequencing Center for Infectious Disease"/>
            <person name="Wu L."/>
            <person name="Ma J."/>
        </authorList>
    </citation>
    <scope>NUCLEOTIDE SEQUENCE [LARGE SCALE GENOMIC DNA]</scope>
    <source>
        <strain evidence="3">JCM 17386</strain>
    </source>
</reference>